<dbReference type="EMBL" id="CAKXAJ010023890">
    <property type="protein sequence ID" value="CAH2228156.1"/>
    <property type="molecule type" value="Genomic_DNA"/>
</dbReference>
<protein>
    <submittedName>
        <fullName evidence="1">Jg12486 protein</fullName>
    </submittedName>
</protein>
<gene>
    <name evidence="1" type="primary">jg12486</name>
    <name evidence="1" type="ORF">PAEG_LOCUS8248</name>
</gene>
<dbReference type="OrthoDB" id="10014409at2759"/>
<proteinExistence type="predicted"/>
<comment type="caution">
    <text evidence="1">The sequence shown here is derived from an EMBL/GenBank/DDBJ whole genome shotgun (WGS) entry which is preliminary data.</text>
</comment>
<organism evidence="1 2">
    <name type="scientific">Pararge aegeria aegeria</name>
    <dbReference type="NCBI Taxonomy" id="348720"/>
    <lineage>
        <taxon>Eukaryota</taxon>
        <taxon>Metazoa</taxon>
        <taxon>Ecdysozoa</taxon>
        <taxon>Arthropoda</taxon>
        <taxon>Hexapoda</taxon>
        <taxon>Insecta</taxon>
        <taxon>Pterygota</taxon>
        <taxon>Neoptera</taxon>
        <taxon>Endopterygota</taxon>
        <taxon>Lepidoptera</taxon>
        <taxon>Glossata</taxon>
        <taxon>Ditrysia</taxon>
        <taxon>Papilionoidea</taxon>
        <taxon>Nymphalidae</taxon>
        <taxon>Satyrinae</taxon>
        <taxon>Satyrini</taxon>
        <taxon>Parargina</taxon>
        <taxon>Pararge</taxon>
    </lineage>
</organism>
<name>A0A8S4R4X8_9NEOP</name>
<keyword evidence="2" id="KW-1185">Reference proteome</keyword>
<evidence type="ECO:0000313" key="2">
    <source>
        <dbReference type="Proteomes" id="UP000838756"/>
    </source>
</evidence>
<dbReference type="AlphaFoldDB" id="A0A8S4R4X8"/>
<reference evidence="1" key="1">
    <citation type="submission" date="2022-03" db="EMBL/GenBank/DDBJ databases">
        <authorList>
            <person name="Lindestad O."/>
        </authorList>
    </citation>
    <scope>NUCLEOTIDE SEQUENCE</scope>
</reference>
<sequence length="82" mass="9412">MVLLSPSINGIRKLLHICEEYELYYEMRRNHGLKYNVRKSEMVVFRAGKGPERIPPVLLDGTPVQVVELCSVRELRVSGKSL</sequence>
<accession>A0A8S4R4X8</accession>
<dbReference type="Proteomes" id="UP000838756">
    <property type="component" value="Unassembled WGS sequence"/>
</dbReference>
<evidence type="ECO:0000313" key="1">
    <source>
        <dbReference type="EMBL" id="CAH2228156.1"/>
    </source>
</evidence>